<organism evidence="1 2">
    <name type="scientific">Corallibacter vietnamensis</name>
    <dbReference type="NCBI Taxonomy" id="904130"/>
    <lineage>
        <taxon>Bacteria</taxon>
        <taxon>Pseudomonadati</taxon>
        <taxon>Bacteroidota</taxon>
        <taxon>Flavobacteriia</taxon>
        <taxon>Flavobacteriales</taxon>
        <taxon>Flavobacteriaceae</taxon>
        <taxon>Corallibacter</taxon>
    </lineage>
</organism>
<evidence type="ECO:0000313" key="1">
    <source>
        <dbReference type="EMBL" id="GAA3778007.1"/>
    </source>
</evidence>
<dbReference type="Proteomes" id="UP001501456">
    <property type="component" value="Unassembled WGS sequence"/>
</dbReference>
<comment type="caution">
    <text evidence="1">The sequence shown here is derived from an EMBL/GenBank/DDBJ whole genome shotgun (WGS) entry which is preliminary data.</text>
</comment>
<dbReference type="NCBIfam" id="NF047539">
    <property type="entry name" value="XAC2610_fam"/>
    <property type="match status" value="1"/>
</dbReference>
<proteinExistence type="predicted"/>
<dbReference type="InterPro" id="IPR058087">
    <property type="entry name" value="XAC2610_dom"/>
</dbReference>
<dbReference type="EMBL" id="BAABBI010000001">
    <property type="protein sequence ID" value="GAA3778007.1"/>
    <property type="molecule type" value="Genomic_DNA"/>
</dbReference>
<accession>A0ABP7GYT5</accession>
<dbReference type="RefSeq" id="WP_344727307.1">
    <property type="nucleotide sequence ID" value="NZ_BAABBI010000001.1"/>
</dbReference>
<keyword evidence="2" id="KW-1185">Reference proteome</keyword>
<evidence type="ECO:0000313" key="2">
    <source>
        <dbReference type="Proteomes" id="UP001501456"/>
    </source>
</evidence>
<reference evidence="2" key="1">
    <citation type="journal article" date="2019" name="Int. J. Syst. Evol. Microbiol.">
        <title>The Global Catalogue of Microorganisms (GCM) 10K type strain sequencing project: providing services to taxonomists for standard genome sequencing and annotation.</title>
        <authorList>
            <consortium name="The Broad Institute Genomics Platform"/>
            <consortium name="The Broad Institute Genome Sequencing Center for Infectious Disease"/>
            <person name="Wu L."/>
            <person name="Ma J."/>
        </authorList>
    </citation>
    <scope>NUCLEOTIDE SEQUENCE [LARGE SCALE GENOMIC DNA]</scope>
    <source>
        <strain evidence="2">JCM 17525</strain>
    </source>
</reference>
<evidence type="ECO:0008006" key="3">
    <source>
        <dbReference type="Google" id="ProtNLM"/>
    </source>
</evidence>
<sequence>MKYLLISILNLIAASSFSQNFELEDWKMFHDEDLSGITMIKTETIKFKDLLLDVKWNDSLSYSNNIGYYGGVSELKLSFKGKYIQTIKNIEDGIALGEIPIVFYDFNMDGFLDFFIRIDCGKVCQLNYYFFDESSSTFVYNEEWDYVNVFKINKAKKQLLTEPDGTALKGDYDWFQVKGNNLTLIKKMHYGN</sequence>
<gene>
    <name evidence="1" type="ORF">GCM10022271_07810</name>
</gene>
<name>A0ABP7GYT5_9FLAO</name>
<protein>
    <recommendedName>
        <fullName evidence="3">VCBS repeat-containing protein</fullName>
    </recommendedName>
</protein>